<dbReference type="GeneID" id="61386713"/>
<evidence type="ECO:0000313" key="2">
    <source>
        <dbReference type="Proteomes" id="UP001236270"/>
    </source>
</evidence>
<organism evidence="1 2">
    <name type="scientific">Pluralibacter gergoviae</name>
    <name type="common">Enterobacter gergoviae</name>
    <dbReference type="NCBI Taxonomy" id="61647"/>
    <lineage>
        <taxon>Bacteria</taxon>
        <taxon>Pseudomonadati</taxon>
        <taxon>Pseudomonadota</taxon>
        <taxon>Gammaproteobacteria</taxon>
        <taxon>Enterobacterales</taxon>
        <taxon>Enterobacteriaceae</taxon>
        <taxon>Pluralibacter</taxon>
    </lineage>
</organism>
<name>A0AAW8HRK0_PLUGE</name>
<gene>
    <name evidence="1" type="ORF">RBJ30_11100</name>
</gene>
<comment type="caution">
    <text evidence="1">The sequence shown here is derived from an EMBL/GenBank/DDBJ whole genome shotgun (WGS) entry which is preliminary data.</text>
</comment>
<dbReference type="RefSeq" id="WP_146144430.1">
    <property type="nucleotide sequence ID" value="NZ_CBCSIS010000062.1"/>
</dbReference>
<evidence type="ECO:0000313" key="1">
    <source>
        <dbReference type="EMBL" id="MDQ2309643.1"/>
    </source>
</evidence>
<sequence length="108" mass="12661">MQLLEEERFALTFTLSESSINLDALLINADVTERNRTGVGFFTTVKLQCSIPVQDNKSTYWERNFEHKNMPYGGCFMVRLISSNVLEIEAVAFESHWPEQFRREDFIY</sequence>
<dbReference type="Proteomes" id="UP001236270">
    <property type="component" value="Unassembled WGS sequence"/>
</dbReference>
<reference evidence="1" key="1">
    <citation type="submission" date="2023-08" db="EMBL/GenBank/DDBJ databases">
        <title>WGS of pathogenic bacterial species, Los Angeles County Public Health Laboratories.</title>
        <authorList>
            <person name="Garrigues J.M."/>
            <person name="Green N.M."/>
        </authorList>
    </citation>
    <scope>NUCLEOTIDE SEQUENCE</scope>
    <source>
        <strain evidence="1">LACPHL-BACT-2023-00068</strain>
    </source>
</reference>
<protein>
    <submittedName>
        <fullName evidence="1">Uncharacterized protein</fullName>
    </submittedName>
</protein>
<dbReference type="AlphaFoldDB" id="A0AAW8HRK0"/>
<accession>A0AAW8HRK0</accession>
<proteinExistence type="predicted"/>
<dbReference type="EMBL" id="JAVDNV010000007">
    <property type="protein sequence ID" value="MDQ2309643.1"/>
    <property type="molecule type" value="Genomic_DNA"/>
</dbReference>